<name>A0A7W7YIV9_9BACT</name>
<proteinExistence type="predicted"/>
<evidence type="ECO:0000313" key="3">
    <source>
        <dbReference type="Proteomes" id="UP000534294"/>
    </source>
</evidence>
<dbReference type="AlphaFoldDB" id="A0A7W7YIV9"/>
<gene>
    <name evidence="2" type="ORF">HNQ64_001183</name>
</gene>
<evidence type="ECO:0000256" key="1">
    <source>
        <dbReference type="SAM" id="Phobius"/>
    </source>
</evidence>
<dbReference type="PROSITE" id="PS51257">
    <property type="entry name" value="PROKAR_LIPOPROTEIN"/>
    <property type="match status" value="1"/>
</dbReference>
<comment type="caution">
    <text evidence="2">The sequence shown here is derived from an EMBL/GenBank/DDBJ whole genome shotgun (WGS) entry which is preliminary data.</text>
</comment>
<keyword evidence="2" id="KW-0808">Transferase</keyword>
<dbReference type="EMBL" id="JACHIF010000002">
    <property type="protein sequence ID" value="MBB5036941.1"/>
    <property type="molecule type" value="Genomic_DNA"/>
</dbReference>
<reference evidence="2 3" key="1">
    <citation type="submission" date="2020-08" db="EMBL/GenBank/DDBJ databases">
        <title>Genomic Encyclopedia of Type Strains, Phase IV (KMG-IV): sequencing the most valuable type-strain genomes for metagenomic binning, comparative biology and taxonomic classification.</title>
        <authorList>
            <person name="Goeker M."/>
        </authorList>
    </citation>
    <scope>NUCLEOTIDE SEQUENCE [LARGE SCALE GENOMIC DNA]</scope>
    <source>
        <strain evidence="2 3">DSM 12251</strain>
    </source>
</reference>
<protein>
    <submittedName>
        <fullName evidence="2">Phosphoglycerol transferase MdoB-like AlkP superfamily enzyme</fullName>
    </submittedName>
</protein>
<feature type="transmembrane region" description="Helical" evidence="1">
    <location>
        <begin position="69"/>
        <end position="90"/>
    </location>
</feature>
<dbReference type="RefSeq" id="WP_184206346.1">
    <property type="nucleotide sequence ID" value="NZ_JACHIF010000002.1"/>
</dbReference>
<keyword evidence="1" id="KW-0812">Transmembrane</keyword>
<dbReference type="Proteomes" id="UP000534294">
    <property type="component" value="Unassembled WGS sequence"/>
</dbReference>
<keyword evidence="3" id="KW-1185">Reference proteome</keyword>
<evidence type="ECO:0000313" key="2">
    <source>
        <dbReference type="EMBL" id="MBB5036941.1"/>
    </source>
</evidence>
<dbReference type="GO" id="GO:0016740">
    <property type="term" value="F:transferase activity"/>
    <property type="evidence" value="ECO:0007669"/>
    <property type="project" value="UniProtKB-KW"/>
</dbReference>
<accession>A0A7W7YIV9</accession>
<feature type="transmembrane region" description="Helical" evidence="1">
    <location>
        <begin position="36"/>
        <end position="57"/>
    </location>
</feature>
<organism evidence="2 3">
    <name type="scientific">Prosthecobacter dejongeii</name>
    <dbReference type="NCBI Taxonomy" id="48465"/>
    <lineage>
        <taxon>Bacteria</taxon>
        <taxon>Pseudomonadati</taxon>
        <taxon>Verrucomicrobiota</taxon>
        <taxon>Verrucomicrobiia</taxon>
        <taxon>Verrucomicrobiales</taxon>
        <taxon>Verrucomicrobiaceae</taxon>
        <taxon>Prosthecobacter</taxon>
    </lineage>
</organism>
<sequence length="116" mass="13010">MRALFLAGLFCVTILFSCSLILVWEVGVDENMVRPFYPTSFVVELVLLISLVSGILAFVESKTRRPIALIWYVMVAILFIGFWAGLPIVMTHKAIISWQRPAMTARSNLDSTSSIQ</sequence>
<keyword evidence="1" id="KW-1133">Transmembrane helix</keyword>
<keyword evidence="1" id="KW-0472">Membrane</keyword>